<feature type="region of interest" description="Disordered" evidence="1">
    <location>
        <begin position="1"/>
        <end position="58"/>
    </location>
</feature>
<accession>A0A167M0H5</accession>
<organism evidence="2 3">
    <name type="scientific">Calocera viscosa (strain TUFC12733)</name>
    <dbReference type="NCBI Taxonomy" id="1330018"/>
    <lineage>
        <taxon>Eukaryota</taxon>
        <taxon>Fungi</taxon>
        <taxon>Dikarya</taxon>
        <taxon>Basidiomycota</taxon>
        <taxon>Agaricomycotina</taxon>
        <taxon>Dacrymycetes</taxon>
        <taxon>Dacrymycetales</taxon>
        <taxon>Dacrymycetaceae</taxon>
        <taxon>Calocera</taxon>
    </lineage>
</organism>
<dbReference type="EMBL" id="KV417285">
    <property type="protein sequence ID" value="KZO96215.1"/>
    <property type="molecule type" value="Genomic_DNA"/>
</dbReference>
<protein>
    <submittedName>
        <fullName evidence="2">Uncharacterized protein</fullName>
    </submittedName>
</protein>
<reference evidence="2 3" key="1">
    <citation type="journal article" date="2016" name="Mol. Biol. Evol.">
        <title>Comparative Genomics of Early-Diverging Mushroom-Forming Fungi Provides Insights into the Origins of Lignocellulose Decay Capabilities.</title>
        <authorList>
            <person name="Nagy L.G."/>
            <person name="Riley R."/>
            <person name="Tritt A."/>
            <person name="Adam C."/>
            <person name="Daum C."/>
            <person name="Floudas D."/>
            <person name="Sun H."/>
            <person name="Yadav J.S."/>
            <person name="Pangilinan J."/>
            <person name="Larsson K.H."/>
            <person name="Matsuura K."/>
            <person name="Barry K."/>
            <person name="Labutti K."/>
            <person name="Kuo R."/>
            <person name="Ohm R.A."/>
            <person name="Bhattacharya S.S."/>
            <person name="Shirouzu T."/>
            <person name="Yoshinaga Y."/>
            <person name="Martin F.M."/>
            <person name="Grigoriev I.V."/>
            <person name="Hibbett D.S."/>
        </authorList>
    </citation>
    <scope>NUCLEOTIDE SEQUENCE [LARGE SCALE GENOMIC DNA]</scope>
    <source>
        <strain evidence="2 3">TUFC12733</strain>
    </source>
</reference>
<evidence type="ECO:0000256" key="1">
    <source>
        <dbReference type="SAM" id="MobiDB-lite"/>
    </source>
</evidence>
<gene>
    <name evidence="2" type="ORF">CALVIDRAFT_537406</name>
</gene>
<sequence length="58" mass="5976">MEGTTPNLPRVHAAPPVPALNADPASRPSQRDPLPTSFLPPSSQPALNGSAAAAHHNF</sequence>
<evidence type="ECO:0000313" key="3">
    <source>
        <dbReference type="Proteomes" id="UP000076738"/>
    </source>
</evidence>
<evidence type="ECO:0000313" key="2">
    <source>
        <dbReference type="EMBL" id="KZO96215.1"/>
    </source>
</evidence>
<dbReference type="AlphaFoldDB" id="A0A167M0H5"/>
<proteinExistence type="predicted"/>
<keyword evidence="3" id="KW-1185">Reference proteome</keyword>
<name>A0A167M0H5_CALVF</name>
<dbReference type="Proteomes" id="UP000076738">
    <property type="component" value="Unassembled WGS sequence"/>
</dbReference>